<feature type="region of interest" description="Disordered" evidence="1">
    <location>
        <begin position="1"/>
        <end position="114"/>
    </location>
</feature>
<reference evidence="3" key="1">
    <citation type="submission" date="2015-05" db="EMBL/GenBank/DDBJ databases">
        <authorList>
            <person name="Fogelqvist Johan"/>
        </authorList>
    </citation>
    <scope>NUCLEOTIDE SEQUENCE [LARGE SCALE GENOMIC DNA]</scope>
</reference>
<gene>
    <name evidence="2" type="ORF">BN1723_020295</name>
</gene>
<dbReference type="EMBL" id="CVQI01036574">
    <property type="protein sequence ID" value="CRK47428.1"/>
    <property type="molecule type" value="Genomic_DNA"/>
</dbReference>
<feature type="non-terminal residue" evidence="2">
    <location>
        <position position="114"/>
    </location>
</feature>
<name>A0A0G4NLT5_VERLO</name>
<accession>A0A0G4NLT5</accession>
<evidence type="ECO:0000313" key="2">
    <source>
        <dbReference type="EMBL" id="CRK47428.1"/>
    </source>
</evidence>
<dbReference type="Proteomes" id="UP000045706">
    <property type="component" value="Unassembled WGS sequence"/>
</dbReference>
<evidence type="ECO:0000256" key="1">
    <source>
        <dbReference type="SAM" id="MobiDB-lite"/>
    </source>
</evidence>
<protein>
    <submittedName>
        <fullName evidence="2">Uncharacterized protein</fullName>
    </submittedName>
</protein>
<sequence>PQPHQLDRHLQPSHAPRDPQHCRHSHRRDPEASGRQRPQGLHRRVGGGQGLPRRRGLLARLWRATTIAPHREGGAQPSRDPHPAGPDPRRREREGRAYQRQDCRAAEPPGQRAS</sequence>
<proteinExistence type="predicted"/>
<feature type="non-terminal residue" evidence="2">
    <location>
        <position position="1"/>
    </location>
</feature>
<dbReference type="AlphaFoldDB" id="A0A0G4NLT5"/>
<evidence type="ECO:0000313" key="3">
    <source>
        <dbReference type="Proteomes" id="UP000045706"/>
    </source>
</evidence>
<feature type="compositionally biased region" description="Basic and acidic residues" evidence="1">
    <location>
        <begin position="69"/>
        <end position="105"/>
    </location>
</feature>
<organism evidence="2 3">
    <name type="scientific">Verticillium longisporum</name>
    <name type="common">Verticillium dahliae var. longisporum</name>
    <dbReference type="NCBI Taxonomy" id="100787"/>
    <lineage>
        <taxon>Eukaryota</taxon>
        <taxon>Fungi</taxon>
        <taxon>Dikarya</taxon>
        <taxon>Ascomycota</taxon>
        <taxon>Pezizomycotina</taxon>
        <taxon>Sordariomycetes</taxon>
        <taxon>Hypocreomycetidae</taxon>
        <taxon>Glomerellales</taxon>
        <taxon>Plectosphaerellaceae</taxon>
        <taxon>Verticillium</taxon>
    </lineage>
</organism>
<feature type="compositionally biased region" description="Basic and acidic residues" evidence="1">
    <location>
        <begin position="1"/>
        <end position="21"/>
    </location>
</feature>